<dbReference type="Proteomes" id="UP001055072">
    <property type="component" value="Unassembled WGS sequence"/>
</dbReference>
<proteinExistence type="predicted"/>
<organism evidence="1 2">
    <name type="scientific">Irpex rosettiformis</name>
    <dbReference type="NCBI Taxonomy" id="378272"/>
    <lineage>
        <taxon>Eukaryota</taxon>
        <taxon>Fungi</taxon>
        <taxon>Dikarya</taxon>
        <taxon>Basidiomycota</taxon>
        <taxon>Agaricomycotina</taxon>
        <taxon>Agaricomycetes</taxon>
        <taxon>Polyporales</taxon>
        <taxon>Irpicaceae</taxon>
        <taxon>Irpex</taxon>
    </lineage>
</organism>
<name>A0ACB8UB36_9APHY</name>
<reference evidence="1" key="1">
    <citation type="journal article" date="2021" name="Environ. Microbiol.">
        <title>Gene family expansions and transcriptome signatures uncover fungal adaptations to wood decay.</title>
        <authorList>
            <person name="Hage H."/>
            <person name="Miyauchi S."/>
            <person name="Viragh M."/>
            <person name="Drula E."/>
            <person name="Min B."/>
            <person name="Chaduli D."/>
            <person name="Navarro D."/>
            <person name="Favel A."/>
            <person name="Norest M."/>
            <person name="Lesage-Meessen L."/>
            <person name="Balint B."/>
            <person name="Merenyi Z."/>
            <person name="de Eugenio L."/>
            <person name="Morin E."/>
            <person name="Martinez A.T."/>
            <person name="Baldrian P."/>
            <person name="Stursova M."/>
            <person name="Martinez M.J."/>
            <person name="Novotny C."/>
            <person name="Magnuson J.K."/>
            <person name="Spatafora J.W."/>
            <person name="Maurice S."/>
            <person name="Pangilinan J."/>
            <person name="Andreopoulos W."/>
            <person name="LaButti K."/>
            <person name="Hundley H."/>
            <person name="Na H."/>
            <person name="Kuo A."/>
            <person name="Barry K."/>
            <person name="Lipzen A."/>
            <person name="Henrissat B."/>
            <person name="Riley R."/>
            <person name="Ahrendt S."/>
            <person name="Nagy L.G."/>
            <person name="Grigoriev I.V."/>
            <person name="Martin F."/>
            <person name="Rosso M.N."/>
        </authorList>
    </citation>
    <scope>NUCLEOTIDE SEQUENCE</scope>
    <source>
        <strain evidence="1">CBS 384.51</strain>
    </source>
</reference>
<evidence type="ECO:0000313" key="1">
    <source>
        <dbReference type="EMBL" id="KAI0091475.1"/>
    </source>
</evidence>
<accession>A0ACB8UB36</accession>
<comment type="caution">
    <text evidence="1">The sequence shown here is derived from an EMBL/GenBank/DDBJ whole genome shotgun (WGS) entry which is preliminary data.</text>
</comment>
<protein>
    <submittedName>
        <fullName evidence="1">Uncharacterized protein</fullName>
    </submittedName>
</protein>
<dbReference type="EMBL" id="MU274905">
    <property type="protein sequence ID" value="KAI0091475.1"/>
    <property type="molecule type" value="Genomic_DNA"/>
</dbReference>
<keyword evidence="2" id="KW-1185">Reference proteome</keyword>
<evidence type="ECO:0000313" key="2">
    <source>
        <dbReference type="Proteomes" id="UP001055072"/>
    </source>
</evidence>
<sequence>MLVHITQPVNDFNPSTIARYEIGLVMIMIVHIFLCTHLFYRYELATAHGFAPLNSLKV</sequence>
<gene>
    <name evidence="1" type="ORF">BDY19DRAFT_930647</name>
</gene>